<evidence type="ECO:0000256" key="4">
    <source>
        <dbReference type="ARBA" id="ARBA00023143"/>
    </source>
</evidence>
<evidence type="ECO:0000313" key="8">
    <source>
        <dbReference type="Proteomes" id="UP000027946"/>
    </source>
</evidence>
<dbReference type="RefSeq" id="WP_038265165.1">
    <property type="nucleotide sequence ID" value="NZ_FSRH01000002.1"/>
</dbReference>
<dbReference type="InterPro" id="IPR006300">
    <property type="entry name" value="FlgB"/>
</dbReference>
<proteinExistence type="inferred from homology"/>
<keyword evidence="7" id="KW-0282">Flagellum</keyword>
<name>A0A069RDR0_PEPLI</name>
<comment type="subunit">
    <text evidence="6">The basal body constitutes a major portion of the flagellar organelle and consists of a number of rings mounted on a central rod.</text>
</comment>
<reference evidence="7 8" key="1">
    <citation type="submission" date="2014-03" db="EMBL/GenBank/DDBJ databases">
        <title>Genome sequence of Clostridium litorale W6, DSM 5388.</title>
        <authorList>
            <person name="Poehlein A."/>
            <person name="Jagirdar A."/>
            <person name="Khonsari B."/>
            <person name="Chibani C.M."/>
            <person name="Gutierrez Gutierrez D.A."/>
            <person name="Davydova E."/>
            <person name="Alghaithi H.S."/>
            <person name="Nair K.P."/>
            <person name="Dhamotharan K."/>
            <person name="Chandran L."/>
            <person name="G W."/>
            <person name="Daniel R."/>
        </authorList>
    </citation>
    <scope>NUCLEOTIDE SEQUENCE [LARGE SCALE GENOMIC DNA]</scope>
    <source>
        <strain evidence="7 8">W6</strain>
    </source>
</reference>
<dbReference type="eggNOG" id="COG1815">
    <property type="taxonomic scope" value="Bacteria"/>
</dbReference>
<sequence length="131" mass="14943">MNGKSLSILSNALDYYWNRNKLINSNIANVNTPNYKRKDVSFAKVLEKTDNGTIEGYVTDKKHIRINDVEPSKIYENNSSDSVKTRMDGNNVDLDIENAELAKNTIGYNTTVDQITNHFRRMKSVIGEGRR</sequence>
<dbReference type="PANTHER" id="PTHR30435">
    <property type="entry name" value="FLAGELLAR PROTEIN"/>
    <property type="match status" value="1"/>
</dbReference>
<dbReference type="PIRSF" id="PIRSF002889">
    <property type="entry name" value="Rod_FlgB"/>
    <property type="match status" value="1"/>
</dbReference>
<dbReference type="GO" id="GO:0030694">
    <property type="term" value="C:bacterial-type flagellum basal body, rod"/>
    <property type="evidence" value="ECO:0007669"/>
    <property type="project" value="InterPro"/>
</dbReference>
<comment type="subcellular location">
    <subcellularLocation>
        <location evidence="1 6">Bacterial flagellum basal body</location>
    </subcellularLocation>
</comment>
<evidence type="ECO:0000313" key="7">
    <source>
        <dbReference type="EMBL" id="KDR95156.1"/>
    </source>
</evidence>
<dbReference type="Proteomes" id="UP000027946">
    <property type="component" value="Unassembled WGS sequence"/>
</dbReference>
<comment type="function">
    <text evidence="5 6">Structural component of flagellum, the bacterial motility apparatus. Part of the rod structure of flagellar basal body.</text>
</comment>
<dbReference type="PANTHER" id="PTHR30435:SF12">
    <property type="entry name" value="FLAGELLAR BASAL BODY ROD PROTEIN FLGB"/>
    <property type="match status" value="1"/>
</dbReference>
<evidence type="ECO:0000256" key="2">
    <source>
        <dbReference type="ARBA" id="ARBA00009677"/>
    </source>
</evidence>
<dbReference type="AlphaFoldDB" id="A0A069RDR0"/>
<keyword evidence="7" id="KW-0969">Cilium</keyword>
<dbReference type="EMBL" id="JJMM01000011">
    <property type="protein sequence ID" value="KDR95156.1"/>
    <property type="molecule type" value="Genomic_DNA"/>
</dbReference>
<comment type="caution">
    <text evidence="7">The sequence shown here is derived from an EMBL/GenBank/DDBJ whole genome shotgun (WGS) entry which is preliminary data.</text>
</comment>
<keyword evidence="4 6" id="KW-0975">Bacterial flagellum</keyword>
<gene>
    <name evidence="7" type="primary">flgB</name>
    <name evidence="7" type="ORF">CLIT_11c01850</name>
</gene>
<comment type="similarity">
    <text evidence="2 6">Belongs to the flagella basal body rod proteins family.</text>
</comment>
<evidence type="ECO:0000256" key="6">
    <source>
        <dbReference type="PIRNR" id="PIRNR002889"/>
    </source>
</evidence>
<evidence type="ECO:0000256" key="5">
    <source>
        <dbReference type="ARBA" id="ARBA00024934"/>
    </source>
</evidence>
<dbReference type="STRING" id="1121324.CLIT_11c01850"/>
<keyword evidence="7" id="KW-0966">Cell projection</keyword>
<keyword evidence="8" id="KW-1185">Reference proteome</keyword>
<organism evidence="7 8">
    <name type="scientific">Peptoclostridium litorale DSM 5388</name>
    <dbReference type="NCBI Taxonomy" id="1121324"/>
    <lineage>
        <taxon>Bacteria</taxon>
        <taxon>Bacillati</taxon>
        <taxon>Bacillota</taxon>
        <taxon>Clostridia</taxon>
        <taxon>Peptostreptococcales</taxon>
        <taxon>Peptoclostridiaceae</taxon>
        <taxon>Peptoclostridium</taxon>
    </lineage>
</organism>
<protein>
    <recommendedName>
        <fullName evidence="3 6">Flagellar basal body rod protein FlgB</fullName>
    </recommendedName>
</protein>
<accession>A0A069RDR0</accession>
<dbReference type="NCBIfam" id="TIGR01396">
    <property type="entry name" value="FlgB"/>
    <property type="match status" value="1"/>
</dbReference>
<dbReference type="GO" id="GO:0071978">
    <property type="term" value="P:bacterial-type flagellum-dependent swarming motility"/>
    <property type="evidence" value="ECO:0007669"/>
    <property type="project" value="TreeGrafter"/>
</dbReference>
<evidence type="ECO:0000256" key="3">
    <source>
        <dbReference type="ARBA" id="ARBA00014376"/>
    </source>
</evidence>
<evidence type="ECO:0000256" key="1">
    <source>
        <dbReference type="ARBA" id="ARBA00004117"/>
    </source>
</evidence>